<evidence type="ECO:0000256" key="1">
    <source>
        <dbReference type="ARBA" id="ARBA00023125"/>
    </source>
</evidence>
<proteinExistence type="predicted"/>
<dbReference type="InterPro" id="IPR010982">
    <property type="entry name" value="Lambda_DNA-bd_dom_sf"/>
</dbReference>
<dbReference type="CDD" id="cd00093">
    <property type="entry name" value="HTH_XRE"/>
    <property type="match status" value="1"/>
</dbReference>
<name>B9M1J1_GEODF</name>
<reference evidence="3 4" key="1">
    <citation type="submission" date="2009-01" db="EMBL/GenBank/DDBJ databases">
        <title>Complete sequence of Geobacter sp. FRC-32.</title>
        <authorList>
            <consortium name="US DOE Joint Genome Institute"/>
            <person name="Lucas S."/>
            <person name="Copeland A."/>
            <person name="Lapidus A."/>
            <person name="Glavina del Rio T."/>
            <person name="Dalin E."/>
            <person name="Tice H."/>
            <person name="Bruce D."/>
            <person name="Goodwin L."/>
            <person name="Pitluck S."/>
            <person name="Saunders E."/>
            <person name="Brettin T."/>
            <person name="Detter J.C."/>
            <person name="Han C."/>
            <person name="Larimer F."/>
            <person name="Land M."/>
            <person name="Hauser L."/>
            <person name="Kyrpides N."/>
            <person name="Ovchinnikova G."/>
            <person name="Kostka J."/>
            <person name="Richardson P."/>
        </authorList>
    </citation>
    <scope>NUCLEOTIDE SEQUENCE [LARGE SCALE GENOMIC DNA]</scope>
    <source>
        <strain evidence="4">DSM 22248 / JCM 15807 / FRC-32</strain>
    </source>
</reference>
<dbReference type="EMBL" id="CP001390">
    <property type="protein sequence ID" value="ACM21073.1"/>
    <property type="molecule type" value="Genomic_DNA"/>
</dbReference>
<keyword evidence="4" id="KW-1185">Reference proteome</keyword>
<dbReference type="OrthoDB" id="9798100at2"/>
<protein>
    <submittedName>
        <fullName evidence="3">Antitoxin, XRE family</fullName>
    </submittedName>
</protein>
<accession>B9M1J1</accession>
<evidence type="ECO:0000313" key="4">
    <source>
        <dbReference type="Proteomes" id="UP000007721"/>
    </source>
</evidence>
<dbReference type="SMART" id="SM00530">
    <property type="entry name" value="HTH_XRE"/>
    <property type="match status" value="1"/>
</dbReference>
<dbReference type="PANTHER" id="PTHR36924">
    <property type="entry name" value="ANTITOXIN HIGA-1"/>
    <property type="match status" value="1"/>
</dbReference>
<dbReference type="STRING" id="316067.Geob_2723"/>
<dbReference type="SUPFAM" id="SSF47413">
    <property type="entry name" value="lambda repressor-like DNA-binding domains"/>
    <property type="match status" value="1"/>
</dbReference>
<dbReference type="Proteomes" id="UP000007721">
    <property type="component" value="Chromosome"/>
</dbReference>
<dbReference type="GO" id="GO:0003677">
    <property type="term" value="F:DNA binding"/>
    <property type="evidence" value="ECO:0007669"/>
    <property type="project" value="UniProtKB-KW"/>
</dbReference>
<gene>
    <name evidence="3" type="ordered locus">Geob_2723</name>
</gene>
<evidence type="ECO:0000259" key="2">
    <source>
        <dbReference type="PROSITE" id="PS50943"/>
    </source>
</evidence>
<evidence type="ECO:0000313" key="3">
    <source>
        <dbReference type="EMBL" id="ACM21073.1"/>
    </source>
</evidence>
<dbReference type="PROSITE" id="PS50943">
    <property type="entry name" value="HTH_CROC1"/>
    <property type="match status" value="1"/>
</dbReference>
<dbReference type="RefSeq" id="WP_012647801.1">
    <property type="nucleotide sequence ID" value="NC_011979.1"/>
</dbReference>
<feature type="domain" description="HTH cro/C1-type" evidence="2">
    <location>
        <begin position="16"/>
        <end position="70"/>
    </location>
</feature>
<dbReference type="InterPro" id="IPR001387">
    <property type="entry name" value="Cro/C1-type_HTH"/>
</dbReference>
<dbReference type="HOGENOM" id="CLU_140230_5_1_7"/>
<dbReference type="NCBIfam" id="TIGR02607">
    <property type="entry name" value="antidote_HigA"/>
    <property type="match status" value="1"/>
</dbReference>
<dbReference type="AlphaFoldDB" id="B9M1J1"/>
<dbReference type="KEGG" id="geo:Geob_2723"/>
<organism evidence="3 4">
    <name type="scientific">Geotalea daltonii (strain DSM 22248 / JCM 15807 / FRC-32)</name>
    <name type="common">Geobacter daltonii</name>
    <dbReference type="NCBI Taxonomy" id="316067"/>
    <lineage>
        <taxon>Bacteria</taxon>
        <taxon>Pseudomonadati</taxon>
        <taxon>Thermodesulfobacteriota</taxon>
        <taxon>Desulfuromonadia</taxon>
        <taxon>Geobacterales</taxon>
        <taxon>Geobacteraceae</taxon>
        <taxon>Geotalea</taxon>
    </lineage>
</organism>
<dbReference type="Pfam" id="PF01381">
    <property type="entry name" value="HTH_3"/>
    <property type="match status" value="1"/>
</dbReference>
<sequence length="101" mass="11490">MIKRDLPPVHPGEILLEDFLKPLNVTRYRLAKSIGVPQRRIDEICAGKRAITADTALRLARFFGTDAQSWMNLQAQYDLECAEITLAERIEQEVKPLRNAA</sequence>
<dbReference type="PANTHER" id="PTHR36924:SF1">
    <property type="entry name" value="ANTITOXIN HIGA-1"/>
    <property type="match status" value="1"/>
</dbReference>
<dbReference type="Gene3D" id="1.10.260.40">
    <property type="entry name" value="lambda repressor-like DNA-binding domains"/>
    <property type="match status" value="1"/>
</dbReference>
<dbReference type="InterPro" id="IPR013430">
    <property type="entry name" value="Toxin_antidote_HigA"/>
</dbReference>
<keyword evidence="1" id="KW-0238">DNA-binding</keyword>
<dbReference type="eggNOG" id="COG3093">
    <property type="taxonomic scope" value="Bacteria"/>
</dbReference>